<feature type="transmembrane region" description="Helical" evidence="7">
    <location>
        <begin position="410"/>
        <end position="433"/>
    </location>
</feature>
<feature type="transmembrane region" description="Helical" evidence="7">
    <location>
        <begin position="754"/>
        <end position="779"/>
    </location>
</feature>
<dbReference type="GO" id="GO:0005886">
    <property type="term" value="C:plasma membrane"/>
    <property type="evidence" value="ECO:0007669"/>
    <property type="project" value="UniProtKB-SubCell"/>
</dbReference>
<protein>
    <recommendedName>
        <fullName evidence="8">ABC3 transporter permease C-terminal domain-containing protein</fullName>
    </recommendedName>
</protein>
<evidence type="ECO:0000259" key="8">
    <source>
        <dbReference type="Pfam" id="PF02687"/>
    </source>
</evidence>
<proteinExistence type="inferred from homology"/>
<evidence type="ECO:0000256" key="6">
    <source>
        <dbReference type="ARBA" id="ARBA00038076"/>
    </source>
</evidence>
<dbReference type="AlphaFoldDB" id="A0A1Y2T117"/>
<feature type="transmembrane region" description="Helical" evidence="7">
    <location>
        <begin position="322"/>
        <end position="345"/>
    </location>
</feature>
<feature type="domain" description="ABC3 transporter permease C-terminal" evidence="8">
    <location>
        <begin position="323"/>
        <end position="443"/>
    </location>
</feature>
<dbReference type="GO" id="GO:0022857">
    <property type="term" value="F:transmembrane transporter activity"/>
    <property type="evidence" value="ECO:0007669"/>
    <property type="project" value="TreeGrafter"/>
</dbReference>
<comment type="similarity">
    <text evidence="6">Belongs to the ABC-4 integral membrane protein family.</text>
</comment>
<feature type="transmembrane region" description="Helical" evidence="7">
    <location>
        <begin position="20"/>
        <end position="44"/>
    </location>
</feature>
<dbReference type="RefSeq" id="WP_086106872.1">
    <property type="nucleotide sequence ID" value="NZ_NEKB01000010.1"/>
</dbReference>
<sequence>MASPINKLFLANVKHHASRYVSTAVAVTIAATFVVLCLTLMGGISSAYMATIDDATRGTSTVIAEQAVNTATNADTDADATAEVSVTDAAAAQQAQTEHAQKMAELRAQAASAVKSVPGVSDVVESTAQASVEGETYQYNAPMNVSIGSDGRSSLRALEYLQKAPLTQYQYKEGRAPQKANEIAVDDGVTGSLQVKVGDSVEVSTLGLNTDAKKFTITGIIGVSNFSNGSALATKEGVESVQTSGATNSLLVVPQDTAARSPQASVKSQEELTSKINEALNSVNASAKAEGVEFKAYPAQRFVESGRQSAQTQVTAMTSMALIFPLIAAFVAAIIVGTTFQVIALQRRRELALLRAVGAQAKQVRALVLRETSIAGTVSALIGTAVGTLAGAWLLTYLNVAANYIAAFSMLPWTGIILTWVGASLITIFVGLAPSREAAKVSPLAALAPVQSVQETRRKHTVRVVLSIILLAASIAGIVYGLRLPAGNASEIYVRFGVVVLATFVCWIAAMMLFTVVLPYIIYFFGAVVRTPVGRLARENVVRNPSRTASTGVAVIIGVVLMSTIAIGVSSVRSTLDSSLNKSRPVDIYAGSYIGTLSKDELTKLHSFEYASKTVDIRGVQAVVNGDTQSPVTVLGYPDLTGVQRSELPVVEDGTIHVTKGAIMAQKATVSVCFLDASGQQTTCREYKPVEDSSIRDGSVHLSAADLKAAVPDAGVAFVAMRIKDGTPYDQVFTGLQRVGRNISMNGGYVERSLYMQALNIIVLVFMALLGVSVVISLVGVSNTLGLSVAERTQENGLLRALGLTRGQMKRLLVMESFLTSLVSTLVGIGLGTIFAAIGMYTLPFNDLGVGIEVTLPYDQLAGLVLIIVLASTLAAWLPGRKAAKVSPVEAIAHE</sequence>
<feature type="transmembrane region" description="Helical" evidence="7">
    <location>
        <begin position="374"/>
        <end position="398"/>
    </location>
</feature>
<dbReference type="Pfam" id="PF02687">
    <property type="entry name" value="FtsX"/>
    <property type="match status" value="2"/>
</dbReference>
<dbReference type="OrthoDB" id="9780560at2"/>
<dbReference type="EMBL" id="NEKC01000011">
    <property type="protein sequence ID" value="OTA28834.1"/>
    <property type="molecule type" value="Genomic_DNA"/>
</dbReference>
<evidence type="ECO:0000256" key="1">
    <source>
        <dbReference type="ARBA" id="ARBA00004651"/>
    </source>
</evidence>
<feature type="transmembrane region" description="Helical" evidence="7">
    <location>
        <begin position="549"/>
        <end position="569"/>
    </location>
</feature>
<keyword evidence="3 7" id="KW-0812">Transmembrane</keyword>
<feature type="transmembrane region" description="Helical" evidence="7">
    <location>
        <begin position="861"/>
        <end position="878"/>
    </location>
</feature>
<keyword evidence="5 7" id="KW-0472">Membrane</keyword>
<keyword evidence="2" id="KW-1003">Cell membrane</keyword>
<evidence type="ECO:0000256" key="7">
    <source>
        <dbReference type="SAM" id="Phobius"/>
    </source>
</evidence>
<comment type="caution">
    <text evidence="9">The sequence shown here is derived from an EMBL/GenBank/DDBJ whole genome shotgun (WGS) entry which is preliminary data.</text>
</comment>
<evidence type="ECO:0000256" key="3">
    <source>
        <dbReference type="ARBA" id="ARBA00022692"/>
    </source>
</evidence>
<dbReference type="PANTHER" id="PTHR30572:SF4">
    <property type="entry name" value="ABC TRANSPORTER PERMEASE YTRF"/>
    <property type="match status" value="1"/>
</dbReference>
<comment type="subcellular location">
    <subcellularLocation>
        <location evidence="1">Cell membrane</location>
        <topology evidence="1">Multi-pass membrane protein</topology>
    </subcellularLocation>
</comment>
<evidence type="ECO:0000256" key="2">
    <source>
        <dbReference type="ARBA" id="ARBA00022475"/>
    </source>
</evidence>
<keyword evidence="4 7" id="KW-1133">Transmembrane helix</keyword>
<name>A0A1Y2T117_9BIFI</name>
<dbReference type="STRING" id="1160091.B9T39_05790"/>
<reference evidence="9 10" key="1">
    <citation type="submission" date="2017-04" db="EMBL/GenBank/DDBJ databases">
        <title>Draft genome sequences of Alloscardovia macacae UMA81211 and UMA81212 isolated from the feces of a rhesus macaque (Macaca mulatta).</title>
        <authorList>
            <person name="Albert K."/>
            <person name="Sela D.A."/>
        </authorList>
    </citation>
    <scope>NUCLEOTIDE SEQUENCE [LARGE SCALE GENOMIC DNA]</scope>
    <source>
        <strain evidence="9 10">UMA81212</strain>
    </source>
</reference>
<dbReference type="InterPro" id="IPR003838">
    <property type="entry name" value="ABC3_permease_C"/>
</dbReference>
<dbReference type="Proteomes" id="UP000243540">
    <property type="component" value="Unassembled WGS sequence"/>
</dbReference>
<evidence type="ECO:0000256" key="5">
    <source>
        <dbReference type="ARBA" id="ARBA00023136"/>
    </source>
</evidence>
<evidence type="ECO:0000313" key="9">
    <source>
        <dbReference type="EMBL" id="OTA28834.1"/>
    </source>
</evidence>
<dbReference type="InterPro" id="IPR050250">
    <property type="entry name" value="Macrolide_Exporter_MacB"/>
</dbReference>
<evidence type="ECO:0000313" key="10">
    <source>
        <dbReference type="Proteomes" id="UP000243540"/>
    </source>
</evidence>
<feature type="transmembrane region" description="Helical" evidence="7">
    <location>
        <begin position="818"/>
        <end position="841"/>
    </location>
</feature>
<evidence type="ECO:0000256" key="4">
    <source>
        <dbReference type="ARBA" id="ARBA00022989"/>
    </source>
</evidence>
<dbReference type="PANTHER" id="PTHR30572">
    <property type="entry name" value="MEMBRANE COMPONENT OF TRANSPORTER-RELATED"/>
    <property type="match status" value="1"/>
</dbReference>
<accession>A0A1Y2T117</accession>
<feature type="transmembrane region" description="Helical" evidence="7">
    <location>
        <begin position="496"/>
        <end position="529"/>
    </location>
</feature>
<gene>
    <name evidence="9" type="ORF">B9T39_05790</name>
</gene>
<organism evidence="9 10">
    <name type="scientific">Alloscardovia macacae</name>
    <dbReference type="NCBI Taxonomy" id="1160091"/>
    <lineage>
        <taxon>Bacteria</taxon>
        <taxon>Bacillati</taxon>
        <taxon>Actinomycetota</taxon>
        <taxon>Actinomycetes</taxon>
        <taxon>Bifidobacteriales</taxon>
        <taxon>Bifidobacteriaceae</taxon>
        <taxon>Alloscardovia</taxon>
    </lineage>
</organism>
<feature type="domain" description="ABC3 transporter permease C-terminal" evidence="8">
    <location>
        <begin position="768"/>
        <end position="888"/>
    </location>
</feature>
<feature type="transmembrane region" description="Helical" evidence="7">
    <location>
        <begin position="464"/>
        <end position="484"/>
    </location>
</feature>